<keyword evidence="3" id="KW-0808">Transferase</keyword>
<keyword evidence="2" id="KW-0812">Transmembrane</keyword>
<dbReference type="RefSeq" id="WP_239676367.1">
    <property type="nucleotide sequence ID" value="NZ_CP070499.1"/>
</dbReference>
<dbReference type="InterPro" id="IPR029063">
    <property type="entry name" value="SAM-dependent_MTases_sf"/>
</dbReference>
<organism evidence="3 4">
    <name type="scientific">Natronosporangium hydrolyticum</name>
    <dbReference type="NCBI Taxonomy" id="2811111"/>
    <lineage>
        <taxon>Bacteria</taxon>
        <taxon>Bacillati</taxon>
        <taxon>Actinomycetota</taxon>
        <taxon>Actinomycetes</taxon>
        <taxon>Micromonosporales</taxon>
        <taxon>Micromonosporaceae</taxon>
        <taxon>Natronosporangium</taxon>
    </lineage>
</organism>
<gene>
    <name evidence="3" type="ORF">JQS43_22475</name>
</gene>
<dbReference type="Proteomes" id="UP000662857">
    <property type="component" value="Chromosome"/>
</dbReference>
<dbReference type="AlphaFoldDB" id="A0A895Y934"/>
<feature type="transmembrane region" description="Helical" evidence="2">
    <location>
        <begin position="35"/>
        <end position="52"/>
    </location>
</feature>
<dbReference type="EMBL" id="CP070499">
    <property type="protein sequence ID" value="QSB14247.1"/>
    <property type="molecule type" value="Genomic_DNA"/>
</dbReference>
<dbReference type="KEGG" id="nhy:JQS43_22475"/>
<keyword evidence="1" id="KW-0175">Coiled coil</keyword>
<proteinExistence type="predicted"/>
<protein>
    <submittedName>
        <fullName evidence="3">Class I SAM-dependent methyltransferase</fullName>
    </submittedName>
</protein>
<keyword evidence="2" id="KW-0472">Membrane</keyword>
<accession>A0A895Y934</accession>
<evidence type="ECO:0000256" key="2">
    <source>
        <dbReference type="SAM" id="Phobius"/>
    </source>
</evidence>
<dbReference type="SUPFAM" id="SSF53335">
    <property type="entry name" value="S-adenosyl-L-methionine-dependent methyltransferases"/>
    <property type="match status" value="1"/>
</dbReference>
<keyword evidence="2" id="KW-1133">Transmembrane helix</keyword>
<evidence type="ECO:0000313" key="3">
    <source>
        <dbReference type="EMBL" id="QSB14247.1"/>
    </source>
</evidence>
<dbReference type="Pfam" id="PF13578">
    <property type="entry name" value="Methyltransf_24"/>
    <property type="match status" value="1"/>
</dbReference>
<evidence type="ECO:0000256" key="1">
    <source>
        <dbReference type="SAM" id="Coils"/>
    </source>
</evidence>
<feature type="coiled-coil region" evidence="1">
    <location>
        <begin position="49"/>
        <end position="115"/>
    </location>
</feature>
<reference evidence="3" key="1">
    <citation type="submission" date="2021-02" db="EMBL/GenBank/DDBJ databases">
        <title>Natrosporangium hydrolyticum gen. nov., sp. nov, a haloalkaliphilic actinobacterium from a soda solonchak soil.</title>
        <authorList>
            <person name="Sorokin D.Y."/>
            <person name="Khijniak T.V."/>
            <person name="Zakharycheva A.P."/>
            <person name="Boueva O.V."/>
            <person name="Ariskina E.V."/>
            <person name="Hahnke R.L."/>
            <person name="Bunk B."/>
            <person name="Sproer C."/>
            <person name="Schumann P."/>
            <person name="Evtushenko L.I."/>
            <person name="Kublanov I.V."/>
        </authorList>
    </citation>
    <scope>NUCLEOTIDE SEQUENCE</scope>
    <source>
        <strain evidence="3">DSM 106523</strain>
    </source>
</reference>
<evidence type="ECO:0000313" key="4">
    <source>
        <dbReference type="Proteomes" id="UP000662857"/>
    </source>
</evidence>
<dbReference type="Gene3D" id="3.40.50.150">
    <property type="entry name" value="Vaccinia Virus protein VP39"/>
    <property type="match status" value="1"/>
</dbReference>
<sequence length="336" mass="36428">MSGWTTRQRAGAAVVAVLAAAAVVAAVLDAPSVALAAVALLAAIGFAASLQLRRRIAELQQRQRALSADTTALTDLVVRGDRRAERVLAELADDRAAALDRHRELLRELADARKAEAAAVKRLSHHLVRHQRDQTREVEALLQLFQELTPRAPMPSSGHWALNPTELLQLWSVVSEARPKLVLELGSGTSSVWLGYAVERVGGRLVSVEHDAAYAEQSRAQLARHGLTGTAEVRVAPLREVQLSGETYTWYAPEAFADLSDIDLVSVDGPPGATGPQARYPAVPMLAERLSPDAVVLLDDADRDDEQEIIRRWCDLPPGLVQAPATLGHIAVLRRR</sequence>
<dbReference type="GO" id="GO:0032259">
    <property type="term" value="P:methylation"/>
    <property type="evidence" value="ECO:0007669"/>
    <property type="project" value="UniProtKB-KW"/>
</dbReference>
<dbReference type="GO" id="GO:0008168">
    <property type="term" value="F:methyltransferase activity"/>
    <property type="evidence" value="ECO:0007669"/>
    <property type="project" value="UniProtKB-KW"/>
</dbReference>
<name>A0A895Y934_9ACTN</name>
<keyword evidence="4" id="KW-1185">Reference proteome</keyword>
<keyword evidence="3" id="KW-0489">Methyltransferase</keyword>